<reference evidence="3" key="4">
    <citation type="journal article" date="2015" name="G3 (Bethesda)">
        <title>Genome sequences of three phytopathogenic species of the Magnaporthaceae family of fungi.</title>
        <authorList>
            <person name="Okagaki L.H."/>
            <person name="Nunes C.C."/>
            <person name="Sailsbery J."/>
            <person name="Clay B."/>
            <person name="Brown D."/>
            <person name="John T."/>
            <person name="Oh Y."/>
            <person name="Young N."/>
            <person name="Fitzgerald M."/>
            <person name="Haas B.J."/>
            <person name="Zeng Q."/>
            <person name="Young S."/>
            <person name="Adiconis X."/>
            <person name="Fan L."/>
            <person name="Levin J.Z."/>
            <person name="Mitchell T.K."/>
            <person name="Okubara P.A."/>
            <person name="Farman M.L."/>
            <person name="Kohn L.M."/>
            <person name="Birren B."/>
            <person name="Ma L.-J."/>
            <person name="Dean R.A."/>
        </authorList>
    </citation>
    <scope>NUCLEOTIDE SEQUENCE</scope>
    <source>
        <strain evidence="3">ATCC 64411 / 73-15</strain>
    </source>
</reference>
<dbReference type="VEuPathDB" id="FungiDB:MAPG_04330"/>
<dbReference type="eggNOG" id="ENOG502S85Z">
    <property type="taxonomic scope" value="Eukaryota"/>
</dbReference>
<keyword evidence="1" id="KW-0732">Signal</keyword>
<feature type="signal peptide" evidence="1">
    <location>
        <begin position="1"/>
        <end position="16"/>
    </location>
</feature>
<proteinExistence type="predicted"/>
<accession>A0A0C4DWF4</accession>
<dbReference type="PANTHER" id="PTHR35567">
    <property type="entry name" value="MALATE DEHYDROGENASE (AFU_ORTHOLOGUE AFUA_2G13800)"/>
    <property type="match status" value="1"/>
</dbReference>
<gene>
    <name evidence="2" type="ORF">MAPG_04330</name>
</gene>
<keyword evidence="4" id="KW-1185">Reference proteome</keyword>
<dbReference type="EnsemblFungi" id="MAPG_04330T0">
    <property type="protein sequence ID" value="MAPG_04330T0"/>
    <property type="gene ID" value="MAPG_04330"/>
</dbReference>
<evidence type="ECO:0000313" key="2">
    <source>
        <dbReference type="EMBL" id="KLU85302.1"/>
    </source>
</evidence>
<reference evidence="4" key="2">
    <citation type="submission" date="2010-05" db="EMBL/GenBank/DDBJ databases">
        <title>The genome sequence of Magnaporthe poae strain ATCC 64411.</title>
        <authorList>
            <person name="Ma L.-J."/>
            <person name="Dead R."/>
            <person name="Young S."/>
            <person name="Zeng Q."/>
            <person name="Koehrsen M."/>
            <person name="Alvarado L."/>
            <person name="Berlin A."/>
            <person name="Chapman S.B."/>
            <person name="Chen Z."/>
            <person name="Freedman E."/>
            <person name="Gellesch M."/>
            <person name="Goldberg J."/>
            <person name="Griggs A."/>
            <person name="Gujja S."/>
            <person name="Heilman E.R."/>
            <person name="Heiman D."/>
            <person name="Hepburn T."/>
            <person name="Howarth C."/>
            <person name="Jen D."/>
            <person name="Larson L."/>
            <person name="Mehta T."/>
            <person name="Neiman D."/>
            <person name="Pearson M."/>
            <person name="Roberts A."/>
            <person name="Saif S."/>
            <person name="Shea T."/>
            <person name="Shenoy N."/>
            <person name="Sisk P."/>
            <person name="Stolte C."/>
            <person name="Sykes S."/>
            <person name="Walk T."/>
            <person name="White J."/>
            <person name="Yandava C."/>
            <person name="Haas B."/>
            <person name="Nusbaum C."/>
            <person name="Birren B."/>
        </authorList>
    </citation>
    <scope>NUCLEOTIDE SEQUENCE [LARGE SCALE GENOMIC DNA]</scope>
    <source>
        <strain evidence="4">ATCC 64411 / 73-15</strain>
    </source>
</reference>
<dbReference type="Proteomes" id="UP000011715">
    <property type="component" value="Unassembled WGS sequence"/>
</dbReference>
<dbReference type="PANTHER" id="PTHR35567:SF3">
    <property type="entry name" value="MALATE DEHYDROGENASE"/>
    <property type="match status" value="1"/>
</dbReference>
<reference evidence="2" key="3">
    <citation type="submission" date="2011-03" db="EMBL/GenBank/DDBJ databases">
        <title>Annotation of Magnaporthe poae ATCC 64411.</title>
        <authorList>
            <person name="Ma L.-J."/>
            <person name="Dead R."/>
            <person name="Young S.K."/>
            <person name="Zeng Q."/>
            <person name="Gargeya S."/>
            <person name="Fitzgerald M."/>
            <person name="Haas B."/>
            <person name="Abouelleil A."/>
            <person name="Alvarado L."/>
            <person name="Arachchi H.M."/>
            <person name="Berlin A."/>
            <person name="Brown A."/>
            <person name="Chapman S.B."/>
            <person name="Chen Z."/>
            <person name="Dunbar C."/>
            <person name="Freedman E."/>
            <person name="Gearin G."/>
            <person name="Gellesch M."/>
            <person name="Goldberg J."/>
            <person name="Griggs A."/>
            <person name="Gujja S."/>
            <person name="Heiman D."/>
            <person name="Howarth C."/>
            <person name="Larson L."/>
            <person name="Lui A."/>
            <person name="MacDonald P.J.P."/>
            <person name="Mehta T."/>
            <person name="Montmayeur A."/>
            <person name="Murphy C."/>
            <person name="Neiman D."/>
            <person name="Pearson M."/>
            <person name="Priest M."/>
            <person name="Roberts A."/>
            <person name="Saif S."/>
            <person name="Shea T."/>
            <person name="Shenoy N."/>
            <person name="Sisk P."/>
            <person name="Stolte C."/>
            <person name="Sykes S."/>
            <person name="Yandava C."/>
            <person name="Wortman J."/>
            <person name="Nusbaum C."/>
            <person name="Birren B."/>
        </authorList>
    </citation>
    <scope>NUCLEOTIDE SEQUENCE</scope>
    <source>
        <strain evidence="2">ATCC 64411</strain>
    </source>
</reference>
<reference evidence="2" key="1">
    <citation type="submission" date="2010-05" db="EMBL/GenBank/DDBJ databases">
        <title>The Genome Sequence of Magnaporthe poae strain ATCC 64411.</title>
        <authorList>
            <consortium name="The Broad Institute Genome Sequencing Platform"/>
            <consortium name="Broad Institute Genome Sequencing Center for Infectious Disease"/>
            <person name="Ma L.-J."/>
            <person name="Dead R."/>
            <person name="Young S."/>
            <person name="Zeng Q."/>
            <person name="Koehrsen M."/>
            <person name="Alvarado L."/>
            <person name="Berlin A."/>
            <person name="Chapman S.B."/>
            <person name="Chen Z."/>
            <person name="Freedman E."/>
            <person name="Gellesch M."/>
            <person name="Goldberg J."/>
            <person name="Griggs A."/>
            <person name="Gujja S."/>
            <person name="Heilman E.R."/>
            <person name="Heiman D."/>
            <person name="Hepburn T."/>
            <person name="Howarth C."/>
            <person name="Jen D."/>
            <person name="Larson L."/>
            <person name="Mehta T."/>
            <person name="Neiman D."/>
            <person name="Pearson M."/>
            <person name="Roberts A."/>
            <person name="Saif S."/>
            <person name="Shea T."/>
            <person name="Shenoy N."/>
            <person name="Sisk P."/>
            <person name="Stolte C."/>
            <person name="Sykes S."/>
            <person name="Walk T."/>
            <person name="White J."/>
            <person name="Yandava C."/>
            <person name="Haas B."/>
            <person name="Nusbaum C."/>
            <person name="Birren B."/>
        </authorList>
    </citation>
    <scope>NUCLEOTIDE SEQUENCE</scope>
    <source>
        <strain evidence="2">ATCC 64411</strain>
    </source>
</reference>
<dbReference type="OMA" id="LKFLGHH"/>
<dbReference type="InterPro" id="IPR021851">
    <property type="entry name" value="DUF3455"/>
</dbReference>
<dbReference type="EMBL" id="ADBL01001022">
    <property type="status" value="NOT_ANNOTATED_CDS"/>
    <property type="molecule type" value="Genomic_DNA"/>
</dbReference>
<organism evidence="3 4">
    <name type="scientific">Magnaporthiopsis poae (strain ATCC 64411 / 73-15)</name>
    <name type="common">Kentucky bluegrass fungus</name>
    <name type="synonym">Magnaporthe poae</name>
    <dbReference type="NCBI Taxonomy" id="644358"/>
    <lineage>
        <taxon>Eukaryota</taxon>
        <taxon>Fungi</taxon>
        <taxon>Dikarya</taxon>
        <taxon>Ascomycota</taxon>
        <taxon>Pezizomycotina</taxon>
        <taxon>Sordariomycetes</taxon>
        <taxon>Sordariomycetidae</taxon>
        <taxon>Magnaporthales</taxon>
        <taxon>Magnaporthaceae</taxon>
        <taxon>Magnaporthiopsis</taxon>
    </lineage>
</organism>
<feature type="chain" id="PRO_5009385504" description="Malate dehydrogenase" evidence="1">
    <location>
        <begin position="17"/>
        <end position="262"/>
    </location>
</feature>
<evidence type="ECO:0000256" key="1">
    <source>
        <dbReference type="SAM" id="SignalP"/>
    </source>
</evidence>
<evidence type="ECO:0008006" key="5">
    <source>
        <dbReference type="Google" id="ProtNLM"/>
    </source>
</evidence>
<dbReference type="EMBL" id="GL876968">
    <property type="protein sequence ID" value="KLU85302.1"/>
    <property type="molecule type" value="Genomic_DNA"/>
</dbReference>
<name>A0A0C4DWF4_MAGP6</name>
<protein>
    <recommendedName>
        <fullName evidence="5">Malate dehydrogenase</fullName>
    </recommendedName>
</protein>
<evidence type="ECO:0000313" key="4">
    <source>
        <dbReference type="Proteomes" id="UP000011715"/>
    </source>
</evidence>
<dbReference type="AlphaFoldDB" id="A0A0C4DWF4"/>
<sequence>MLSRTFFAALVATAVASPCRPPPGAKPTLPSTGAVDLPAPNPVGTLKAIALGHGIQNYTCADGAANATAAGALAVLYDVTSLFPGTPGTGLSREGFDSLTSAVLWTQDLPLNLVDPAAAKPGTPDAPNKNMPASSYGAAAGNPFAAPADIKLGDMPPLKFLGHHFFDASNAPTFDLSARNMRFAVSLKESVNQPAQSDKGVLGTGAVKWLLLNDNGKGQSTLGATSQVYRVITAGGAAQACSANGAVPKGSVPYTAFYWFFA</sequence>
<evidence type="ECO:0000313" key="3">
    <source>
        <dbReference type="EnsemblFungi" id="MAPG_04330T0"/>
    </source>
</evidence>
<dbReference type="Pfam" id="PF11937">
    <property type="entry name" value="DUF3455"/>
    <property type="match status" value="1"/>
</dbReference>
<dbReference type="OrthoDB" id="1859733at2759"/>
<reference evidence="3" key="5">
    <citation type="submission" date="2015-06" db="UniProtKB">
        <authorList>
            <consortium name="EnsemblFungi"/>
        </authorList>
    </citation>
    <scope>IDENTIFICATION</scope>
    <source>
        <strain evidence="3">ATCC 64411</strain>
    </source>
</reference>